<accession>A0ABR6ZIN5</accession>
<proteinExistence type="predicted"/>
<evidence type="ECO:0000313" key="2">
    <source>
        <dbReference type="Proteomes" id="UP000646911"/>
    </source>
</evidence>
<reference evidence="1 2" key="1">
    <citation type="submission" date="2020-08" db="EMBL/GenBank/DDBJ databases">
        <title>Novel species isolated from subtropical streams in China.</title>
        <authorList>
            <person name="Lu H."/>
        </authorList>
    </citation>
    <scope>NUCLEOTIDE SEQUENCE [LARGE SCALE GENOMIC DNA]</scope>
    <source>
        <strain evidence="1 2">NL8W</strain>
    </source>
</reference>
<protein>
    <submittedName>
        <fullName evidence="1">Uncharacterized protein</fullName>
    </submittedName>
</protein>
<dbReference type="RefSeq" id="WP_186957254.1">
    <property type="nucleotide sequence ID" value="NZ_JACOFX010000041.1"/>
</dbReference>
<evidence type="ECO:0000313" key="1">
    <source>
        <dbReference type="EMBL" id="MBC3911549.1"/>
    </source>
</evidence>
<name>A0ABR6ZIN5_9BURK</name>
<sequence length="81" mass="8956">MNTTPTTINLSDREQQPIVFLTAYMYPSELQPLKEMLQEMMDKVNGYDPAQAELWGGLCALMFGVKSVIQNLDSANSKAGA</sequence>
<dbReference type="EMBL" id="JACOFX010000041">
    <property type="protein sequence ID" value="MBC3911549.1"/>
    <property type="molecule type" value="Genomic_DNA"/>
</dbReference>
<keyword evidence="2" id="KW-1185">Reference proteome</keyword>
<gene>
    <name evidence="1" type="ORF">H8L47_28695</name>
</gene>
<comment type="caution">
    <text evidence="1">The sequence shown here is derived from an EMBL/GenBank/DDBJ whole genome shotgun (WGS) entry which is preliminary data.</text>
</comment>
<dbReference type="Proteomes" id="UP000646911">
    <property type="component" value="Unassembled WGS sequence"/>
</dbReference>
<organism evidence="1 2">
    <name type="scientific">Undibacterium umbellatum</name>
    <dbReference type="NCBI Taxonomy" id="2762300"/>
    <lineage>
        <taxon>Bacteria</taxon>
        <taxon>Pseudomonadati</taxon>
        <taxon>Pseudomonadota</taxon>
        <taxon>Betaproteobacteria</taxon>
        <taxon>Burkholderiales</taxon>
        <taxon>Oxalobacteraceae</taxon>
        <taxon>Undibacterium</taxon>
    </lineage>
</organism>